<dbReference type="CDD" id="cd00090">
    <property type="entry name" value="HTH_ARSR"/>
    <property type="match status" value="1"/>
</dbReference>
<keyword evidence="4" id="KW-1185">Reference proteome</keyword>
<dbReference type="Gene3D" id="1.10.10.10">
    <property type="entry name" value="Winged helix-like DNA-binding domain superfamily/Winged helix DNA-binding domain"/>
    <property type="match status" value="1"/>
</dbReference>
<dbReference type="EMBL" id="BAAAOS010000018">
    <property type="protein sequence ID" value="GAA1571121.1"/>
    <property type="molecule type" value="Genomic_DNA"/>
</dbReference>
<dbReference type="InterPro" id="IPR023485">
    <property type="entry name" value="Ptyr_pPase"/>
</dbReference>
<dbReference type="CDD" id="cd16345">
    <property type="entry name" value="LMWP_ArsC"/>
    <property type="match status" value="1"/>
</dbReference>
<dbReference type="SUPFAM" id="SSF46785">
    <property type="entry name" value="Winged helix' DNA-binding domain"/>
    <property type="match status" value="1"/>
</dbReference>
<dbReference type="PANTHER" id="PTHR43428:SF1">
    <property type="entry name" value="ARSENATE REDUCTASE"/>
    <property type="match status" value="1"/>
</dbReference>
<dbReference type="InterPro" id="IPR036196">
    <property type="entry name" value="Ptyr_pPase_sf"/>
</dbReference>
<dbReference type="NCBIfam" id="NF046112">
    <property type="entry name" value="MSMEG_6209_Nter"/>
    <property type="match status" value="1"/>
</dbReference>
<sequence length="317" mass="34175">MSRQDAEYRARLLGAVADPVRLRLMSIVLTHPGGEVSRGQLAAEADGAQTTISHHLRQLCEAGLLLRERRQSFTYYRPTHHALAELATLLGIEVPEHTSTAQPAGGGRSSMDLAGAVVHRQLEHIAAQLADRFAGVFSPETVGRYVDESYEMLASRSRIRRFLPSLTASFAADRLTALAKASGKTSGSGIEVLFVCVRNAGRSQMAAGLLHQLAGDRILVRSAGSFPVAAVDPTVIAAMDEVGVFLGGTYPKPLSDEVVRAADVVITMGCGDACPVYPGKRYLDWPIDDPEGRSPAAVRRIRDEIELQVRGLLKELL</sequence>
<dbReference type="Proteomes" id="UP001500393">
    <property type="component" value="Unassembled WGS sequence"/>
</dbReference>
<proteinExistence type="predicted"/>
<organism evidence="3 4">
    <name type="scientific">Kribbella sancticallisti</name>
    <dbReference type="NCBI Taxonomy" id="460087"/>
    <lineage>
        <taxon>Bacteria</taxon>
        <taxon>Bacillati</taxon>
        <taxon>Actinomycetota</taxon>
        <taxon>Actinomycetes</taxon>
        <taxon>Propionibacteriales</taxon>
        <taxon>Kribbellaceae</taxon>
        <taxon>Kribbella</taxon>
    </lineage>
</organism>
<evidence type="ECO:0000313" key="3">
    <source>
        <dbReference type="EMBL" id="GAA1571121.1"/>
    </source>
</evidence>
<dbReference type="Pfam" id="PF21234">
    <property type="entry name" value="Phosphatase-like_N"/>
    <property type="match status" value="1"/>
</dbReference>
<gene>
    <name evidence="3" type="ORF">GCM10009789_25860</name>
</gene>
<dbReference type="PRINTS" id="PR00778">
    <property type="entry name" value="HTHARSR"/>
</dbReference>
<evidence type="ECO:0000256" key="1">
    <source>
        <dbReference type="ARBA" id="ARBA00022849"/>
    </source>
</evidence>
<comment type="caution">
    <text evidence="3">The sequence shown here is derived from an EMBL/GenBank/DDBJ whole genome shotgun (WGS) entry which is preliminary data.</text>
</comment>
<protein>
    <recommendedName>
        <fullName evidence="2">HTH arsR-type domain-containing protein</fullName>
    </recommendedName>
</protein>
<dbReference type="Gene3D" id="3.40.50.2300">
    <property type="match status" value="1"/>
</dbReference>
<dbReference type="InterPro" id="IPR001845">
    <property type="entry name" value="HTH_ArsR_DNA-bd_dom"/>
</dbReference>
<reference evidence="3 4" key="1">
    <citation type="journal article" date="2019" name="Int. J. Syst. Evol. Microbiol.">
        <title>The Global Catalogue of Microorganisms (GCM) 10K type strain sequencing project: providing services to taxonomists for standard genome sequencing and annotation.</title>
        <authorList>
            <consortium name="The Broad Institute Genomics Platform"/>
            <consortium name="The Broad Institute Genome Sequencing Center for Infectious Disease"/>
            <person name="Wu L."/>
            <person name="Ma J."/>
        </authorList>
    </citation>
    <scope>NUCLEOTIDE SEQUENCE [LARGE SCALE GENOMIC DNA]</scope>
    <source>
        <strain evidence="3 4">JCM 14969</strain>
    </source>
</reference>
<name>A0ABN2D5V4_9ACTN</name>
<dbReference type="PROSITE" id="PS50987">
    <property type="entry name" value="HTH_ARSR_2"/>
    <property type="match status" value="1"/>
</dbReference>
<dbReference type="InterPro" id="IPR036388">
    <property type="entry name" value="WH-like_DNA-bd_sf"/>
</dbReference>
<dbReference type="Pfam" id="PF01451">
    <property type="entry name" value="LMWPc"/>
    <property type="match status" value="1"/>
</dbReference>
<evidence type="ECO:0000259" key="2">
    <source>
        <dbReference type="PROSITE" id="PS50987"/>
    </source>
</evidence>
<dbReference type="Gene3D" id="1.10.8.1060">
    <property type="entry name" value="Corynebacterium glutamicum thioredoxin-dependent arsenate reductase, N-terminal domain"/>
    <property type="match status" value="1"/>
</dbReference>
<dbReference type="PANTHER" id="PTHR43428">
    <property type="entry name" value="ARSENATE REDUCTASE"/>
    <property type="match status" value="1"/>
</dbReference>
<dbReference type="InterPro" id="IPR048716">
    <property type="entry name" value="Phosphatase-like_N"/>
</dbReference>
<dbReference type="InterPro" id="IPR036390">
    <property type="entry name" value="WH_DNA-bd_sf"/>
</dbReference>
<dbReference type="InterPro" id="IPR011991">
    <property type="entry name" value="ArsR-like_HTH"/>
</dbReference>
<dbReference type="SMART" id="SM00418">
    <property type="entry name" value="HTH_ARSR"/>
    <property type="match status" value="1"/>
</dbReference>
<dbReference type="Pfam" id="PF12840">
    <property type="entry name" value="HTH_20"/>
    <property type="match status" value="1"/>
</dbReference>
<dbReference type="SUPFAM" id="SSF52788">
    <property type="entry name" value="Phosphotyrosine protein phosphatases I"/>
    <property type="match status" value="1"/>
</dbReference>
<keyword evidence="1" id="KW-0059">Arsenical resistance</keyword>
<accession>A0ABN2D5V4</accession>
<dbReference type="SMART" id="SM00226">
    <property type="entry name" value="LMWPc"/>
    <property type="match status" value="1"/>
</dbReference>
<evidence type="ECO:0000313" key="4">
    <source>
        <dbReference type="Proteomes" id="UP001500393"/>
    </source>
</evidence>
<feature type="domain" description="HTH arsR-type" evidence="2">
    <location>
        <begin position="1"/>
        <end position="98"/>
    </location>
</feature>